<comment type="caution">
    <text evidence="3">The sequence shown here is derived from an EMBL/GenBank/DDBJ whole genome shotgun (WGS) entry which is preliminary data.</text>
</comment>
<keyword evidence="2" id="KW-0119">Carbohydrate metabolism</keyword>
<proteinExistence type="inferred from homology"/>
<comment type="similarity">
    <text evidence="1">Belongs to the glycosyl hydrolases 36 family.</text>
</comment>
<protein>
    <recommendedName>
        <fullName evidence="5">Galactinol--sucrose galactosyltransferase</fullName>
    </recommendedName>
</protein>
<evidence type="ECO:0000313" key="4">
    <source>
        <dbReference type="Proteomes" id="UP000636800"/>
    </source>
</evidence>
<evidence type="ECO:0000313" key="3">
    <source>
        <dbReference type="EMBL" id="KAG0480023.1"/>
    </source>
</evidence>
<dbReference type="InterPro" id="IPR008811">
    <property type="entry name" value="Glycosyl_hydrolases_36"/>
</dbReference>
<name>A0A835V073_VANPL</name>
<evidence type="ECO:0000256" key="2">
    <source>
        <dbReference type="ARBA" id="ARBA00023277"/>
    </source>
</evidence>
<keyword evidence="4" id="KW-1185">Reference proteome</keyword>
<dbReference type="AlphaFoldDB" id="A0A835V073"/>
<dbReference type="PANTHER" id="PTHR31268:SF8">
    <property type="entry name" value="GALACTINOL--SUCROSE GALACTOSYLTRANSFERASE 4-RELATED"/>
    <property type="match status" value="1"/>
</dbReference>
<evidence type="ECO:0008006" key="5">
    <source>
        <dbReference type="Google" id="ProtNLM"/>
    </source>
</evidence>
<organism evidence="3 4">
    <name type="scientific">Vanilla planifolia</name>
    <name type="common">Vanilla</name>
    <dbReference type="NCBI Taxonomy" id="51239"/>
    <lineage>
        <taxon>Eukaryota</taxon>
        <taxon>Viridiplantae</taxon>
        <taxon>Streptophyta</taxon>
        <taxon>Embryophyta</taxon>
        <taxon>Tracheophyta</taxon>
        <taxon>Spermatophyta</taxon>
        <taxon>Magnoliopsida</taxon>
        <taxon>Liliopsida</taxon>
        <taxon>Asparagales</taxon>
        <taxon>Orchidaceae</taxon>
        <taxon>Vanilloideae</taxon>
        <taxon>Vanilleae</taxon>
        <taxon>Vanilla</taxon>
    </lineage>
</organism>
<dbReference type="PANTHER" id="PTHR31268">
    <property type="match status" value="1"/>
</dbReference>
<dbReference type="SUPFAM" id="SSF51445">
    <property type="entry name" value="(Trans)glycosidases"/>
    <property type="match status" value="1"/>
</dbReference>
<accession>A0A835V073</accession>
<dbReference type="OrthoDB" id="189024at2759"/>
<dbReference type="EMBL" id="JADCNL010000005">
    <property type="protein sequence ID" value="KAG0480023.1"/>
    <property type="molecule type" value="Genomic_DNA"/>
</dbReference>
<reference evidence="3 4" key="1">
    <citation type="journal article" date="2020" name="Nat. Food">
        <title>A phased Vanilla planifolia genome enables genetic improvement of flavour and production.</title>
        <authorList>
            <person name="Hasing T."/>
            <person name="Tang H."/>
            <person name="Brym M."/>
            <person name="Khazi F."/>
            <person name="Huang T."/>
            <person name="Chambers A.H."/>
        </authorList>
    </citation>
    <scope>NUCLEOTIDE SEQUENCE [LARGE SCALE GENOMIC DNA]</scope>
    <source>
        <tissue evidence="3">Leaf</tissue>
    </source>
</reference>
<dbReference type="Proteomes" id="UP000636800">
    <property type="component" value="Chromosome 5"/>
</dbReference>
<sequence length="375" mass="41611">METQWVLFDVPEVCHYALLVPLIEGRFRSALHPGENGHVMLCAESGSSLVKGHSFEALAYIHVSDNPYTLFKEAFTAIRVHLNSFRLLEEKTLPPLVDRFGWCTWDAFYLTVEPAGIWRGVKEFLEAGIPPRFLIIDDGWQSINMDGENPKECARNLVLGGEQMTARLYSFEEGERFMNYKAGSLLKNDAAHFDPMKPKLLINKAIEIERALKEEGSGVSQAKIEGLKRELKDLFGEQGGNEMDSASGEGGLSAFTKDMRTRFKGLDDIYVWHALCGAWGGVRTGSTHLDAKNHLHKAFPGLDGTMDDLAVIKIVEGGIGLVHPDQACDFYNSMHSYLSKAGVTGAKIDVIQALEYVGEEYGGRVELERGPITRA</sequence>
<dbReference type="InterPro" id="IPR017853">
    <property type="entry name" value="GH"/>
</dbReference>
<evidence type="ECO:0000256" key="1">
    <source>
        <dbReference type="ARBA" id="ARBA00007240"/>
    </source>
</evidence>
<gene>
    <name evidence="3" type="ORF">HPP92_010881</name>
</gene>
<dbReference type="Pfam" id="PF05691">
    <property type="entry name" value="Raffinose_syn"/>
    <property type="match status" value="1"/>
</dbReference>